<accession>A0AAP8MCR5</accession>
<proteinExistence type="inferred from homology"/>
<dbReference type="Pfam" id="PF13307">
    <property type="entry name" value="Helicase_C_2"/>
    <property type="match status" value="1"/>
</dbReference>
<dbReference type="Pfam" id="PF06733">
    <property type="entry name" value="DEAD_2"/>
    <property type="match status" value="1"/>
</dbReference>
<keyword evidence="13" id="KW-0413">Isomerase</keyword>
<dbReference type="GO" id="GO:0003677">
    <property type="term" value="F:DNA binding"/>
    <property type="evidence" value="ECO:0007669"/>
    <property type="project" value="UniProtKB-KW"/>
</dbReference>
<dbReference type="GO" id="GO:0016818">
    <property type="term" value="F:hydrolase activity, acting on acid anhydrides, in phosphorus-containing anhydrides"/>
    <property type="evidence" value="ECO:0007669"/>
    <property type="project" value="InterPro"/>
</dbReference>
<keyword evidence="9" id="KW-0408">Iron</keyword>
<gene>
    <name evidence="18" type="ORF">C0029_12370</name>
</gene>
<dbReference type="GO" id="GO:0051539">
    <property type="term" value="F:4 iron, 4 sulfur cluster binding"/>
    <property type="evidence" value="ECO:0007669"/>
    <property type="project" value="UniProtKB-KW"/>
</dbReference>
<evidence type="ECO:0000256" key="7">
    <source>
        <dbReference type="ARBA" id="ARBA00022806"/>
    </source>
</evidence>
<evidence type="ECO:0000256" key="16">
    <source>
        <dbReference type="ARBA" id="ARBA00048954"/>
    </source>
</evidence>
<protein>
    <recommendedName>
        <fullName evidence="15">DNA 5'-3' helicase</fullName>
        <ecNumber evidence="15">5.6.2.3</ecNumber>
    </recommendedName>
</protein>
<evidence type="ECO:0000256" key="4">
    <source>
        <dbReference type="ARBA" id="ARBA00022741"/>
    </source>
</evidence>
<keyword evidence="3" id="KW-0479">Metal-binding</keyword>
<evidence type="ECO:0000259" key="17">
    <source>
        <dbReference type="PROSITE" id="PS51193"/>
    </source>
</evidence>
<dbReference type="RefSeq" id="WP_084198221.1">
    <property type="nucleotide sequence ID" value="NZ_BMYL01000003.1"/>
</dbReference>
<dbReference type="InterPro" id="IPR027417">
    <property type="entry name" value="P-loop_NTPase"/>
</dbReference>
<dbReference type="SMART" id="SM00491">
    <property type="entry name" value="HELICc2"/>
    <property type="match status" value="1"/>
</dbReference>
<evidence type="ECO:0000313" key="18">
    <source>
        <dbReference type="EMBL" id="PLW85418.1"/>
    </source>
</evidence>
<dbReference type="Proteomes" id="UP000235162">
    <property type="component" value="Unassembled WGS sequence"/>
</dbReference>
<keyword evidence="4" id="KW-0547">Nucleotide-binding</keyword>
<evidence type="ECO:0000256" key="9">
    <source>
        <dbReference type="ARBA" id="ARBA00023004"/>
    </source>
</evidence>
<evidence type="ECO:0000256" key="12">
    <source>
        <dbReference type="ARBA" id="ARBA00023204"/>
    </source>
</evidence>
<keyword evidence="6" id="KW-0378">Hydrolase</keyword>
<dbReference type="InterPro" id="IPR010614">
    <property type="entry name" value="RAD3-like_helicase_DEAD"/>
</dbReference>
<dbReference type="PANTHER" id="PTHR11472:SF34">
    <property type="entry name" value="REGULATOR OF TELOMERE ELONGATION HELICASE 1"/>
    <property type="match status" value="1"/>
</dbReference>
<dbReference type="KEGG" id="hja:BST95_03805"/>
<name>A0AAP8MCR5_9GAMM</name>
<dbReference type="GO" id="GO:0005524">
    <property type="term" value="F:ATP binding"/>
    <property type="evidence" value="ECO:0007669"/>
    <property type="project" value="UniProtKB-KW"/>
</dbReference>
<dbReference type="GO" id="GO:0043139">
    <property type="term" value="F:5'-3' DNA helicase activity"/>
    <property type="evidence" value="ECO:0007669"/>
    <property type="project" value="UniProtKB-EC"/>
</dbReference>
<dbReference type="InterPro" id="IPR006555">
    <property type="entry name" value="ATP-dep_Helicase_C"/>
</dbReference>
<dbReference type="InterPro" id="IPR014001">
    <property type="entry name" value="Helicase_ATP-bd"/>
</dbReference>
<dbReference type="AlphaFoldDB" id="A0AAP8MCR5"/>
<dbReference type="InterPro" id="IPR045028">
    <property type="entry name" value="DinG/Rad3-like"/>
</dbReference>
<evidence type="ECO:0000256" key="6">
    <source>
        <dbReference type="ARBA" id="ARBA00022801"/>
    </source>
</evidence>
<dbReference type="SUPFAM" id="SSF52540">
    <property type="entry name" value="P-loop containing nucleoside triphosphate hydrolases"/>
    <property type="match status" value="2"/>
</dbReference>
<reference evidence="18 19" key="1">
    <citation type="submission" date="2018-01" db="EMBL/GenBank/DDBJ databases">
        <title>The draft genome sequence of Halioglobus japonicus S1-36.</title>
        <authorList>
            <person name="Du Z.-J."/>
            <person name="Shi M.-J."/>
        </authorList>
    </citation>
    <scope>NUCLEOTIDE SEQUENCE [LARGE SCALE GENOMIC DNA]</scope>
    <source>
        <strain evidence="18 19">S1-36</strain>
    </source>
</reference>
<sequence length="757" mass="85236">MIEIAVSVRDLAAFCHRRGDIDHRFTPSPTAAQGIEGHQRIYRRRPASYQPEYAVEMREAFPGFNLLVRGRADGFDAQAAQVEEIKTCRVDPADIPEAVTRLHIAQATIYAALIARSEGHDSLQVRLTWLNIERDEETYVDREYSAAELASFLEETLAAFGGWLATLADIRRQRDASLTNLPFPHGDFRPGQRDIAELVYKCIDRGGELMVEAPTGIGKTAAVLYPALRALERGKHDGLIFATARTVGRRAAEECLTLMAGAGLSMPWLSLTAKDSICFSPGKACHAQDCPYAEGYYDRLSGALQDAIARGALSRAAIEEVAREHRVCPYQLADDLLPWVDAVIADLHYLYSLYPRLGRLAEHSGRRFTVLLDEAHNLPERARGMYSATLSKPQLMRVKRGVPKSLKRPLERINRQFLVLQKEPWPEPDYYCRPELSDKLQFALLNFTAAVGEQLAEQPTLFQRESALGDFYFNVLHWLRVADYWGEDFVFELQCDADGRNLALALNCLDASRILSAGHARTHAAVAFSATLSPAHWMRQTLGLTENSVCRRLDSPFASEQLEVRLETAVDTRFRARADSLDRLVQVLQEWLANTEGNCMIYFPSYAYMRDALGHIDLGERTLWQQEPGQDLTAREELLAAFVARRNLAAFCILGGAFGEGIDLPGDQLRGVAIVGVGLPQVGRERELLRSWYEAHYGSGFEYAYLYPGMQKVDQALGRVVRTADDRGHALLIDTRYAWSQYRELLPPWWEYRHQPS</sequence>
<feature type="domain" description="Helicase ATP-binding" evidence="17">
    <location>
        <begin position="178"/>
        <end position="435"/>
    </location>
</feature>
<dbReference type="Pfam" id="PF00270">
    <property type="entry name" value="DEAD"/>
    <property type="match status" value="1"/>
</dbReference>
<evidence type="ECO:0000256" key="15">
    <source>
        <dbReference type="ARBA" id="ARBA00044969"/>
    </source>
</evidence>
<keyword evidence="12" id="KW-0234">DNA repair</keyword>
<keyword evidence="11" id="KW-0238">DNA-binding</keyword>
<dbReference type="InterPro" id="IPR014013">
    <property type="entry name" value="Helic_SF1/SF2_ATP-bd_DinG/Rad3"/>
</dbReference>
<keyword evidence="5" id="KW-0227">DNA damage</keyword>
<evidence type="ECO:0000256" key="2">
    <source>
        <dbReference type="ARBA" id="ARBA00022485"/>
    </source>
</evidence>
<dbReference type="InterPro" id="IPR042493">
    <property type="entry name" value="XPD_DNA_FeS"/>
</dbReference>
<dbReference type="GO" id="GO:0046872">
    <property type="term" value="F:metal ion binding"/>
    <property type="evidence" value="ECO:0007669"/>
    <property type="project" value="UniProtKB-KW"/>
</dbReference>
<dbReference type="PANTHER" id="PTHR11472">
    <property type="entry name" value="DNA REPAIR DEAD HELICASE RAD3/XP-D SUBFAMILY MEMBER"/>
    <property type="match status" value="1"/>
</dbReference>
<dbReference type="InterPro" id="IPR011604">
    <property type="entry name" value="PDDEXK-like_dom_sf"/>
</dbReference>
<evidence type="ECO:0000256" key="14">
    <source>
        <dbReference type="ARBA" id="ARBA00038058"/>
    </source>
</evidence>
<dbReference type="Gene3D" id="3.40.50.300">
    <property type="entry name" value="P-loop containing nucleotide triphosphate hydrolases"/>
    <property type="match status" value="2"/>
</dbReference>
<dbReference type="Gene3D" id="1.10.275.40">
    <property type="match status" value="1"/>
</dbReference>
<keyword evidence="19" id="KW-1185">Reference proteome</keyword>
<evidence type="ECO:0000256" key="8">
    <source>
        <dbReference type="ARBA" id="ARBA00022840"/>
    </source>
</evidence>
<keyword evidence="7 18" id="KW-0347">Helicase</keyword>
<dbReference type="InterPro" id="IPR006554">
    <property type="entry name" value="Helicase-like_DEXD_c2"/>
</dbReference>
<comment type="similarity">
    <text evidence="14">Belongs to the helicase family. DinG subfamily.</text>
</comment>
<comment type="caution">
    <text evidence="18">The sequence shown here is derived from an EMBL/GenBank/DDBJ whole genome shotgun (WGS) entry which is preliminary data.</text>
</comment>
<keyword evidence="10" id="KW-0411">Iron-sulfur</keyword>
<comment type="catalytic activity">
    <reaction evidence="16">
        <text>ATP + H2O = ADP + phosphate + H(+)</text>
        <dbReference type="Rhea" id="RHEA:13065"/>
        <dbReference type="ChEBI" id="CHEBI:15377"/>
        <dbReference type="ChEBI" id="CHEBI:15378"/>
        <dbReference type="ChEBI" id="CHEBI:30616"/>
        <dbReference type="ChEBI" id="CHEBI:43474"/>
        <dbReference type="ChEBI" id="CHEBI:456216"/>
        <dbReference type="EC" id="5.6.2.3"/>
    </reaction>
</comment>
<evidence type="ECO:0000256" key="1">
    <source>
        <dbReference type="ARBA" id="ARBA00001966"/>
    </source>
</evidence>
<evidence type="ECO:0000256" key="5">
    <source>
        <dbReference type="ARBA" id="ARBA00022763"/>
    </source>
</evidence>
<comment type="cofactor">
    <cofactor evidence="1">
        <name>[4Fe-4S] cluster</name>
        <dbReference type="ChEBI" id="CHEBI:49883"/>
    </cofactor>
</comment>
<dbReference type="GO" id="GO:0006281">
    <property type="term" value="P:DNA repair"/>
    <property type="evidence" value="ECO:0007669"/>
    <property type="project" value="UniProtKB-KW"/>
</dbReference>
<evidence type="ECO:0000256" key="11">
    <source>
        <dbReference type="ARBA" id="ARBA00023125"/>
    </source>
</evidence>
<keyword evidence="2" id="KW-0004">4Fe-4S</keyword>
<evidence type="ECO:0000313" key="19">
    <source>
        <dbReference type="Proteomes" id="UP000235162"/>
    </source>
</evidence>
<evidence type="ECO:0000256" key="10">
    <source>
        <dbReference type="ARBA" id="ARBA00023014"/>
    </source>
</evidence>
<dbReference type="Gene3D" id="1.10.30.20">
    <property type="entry name" value="Bacterial XPD DNA helicase, FeS cluster domain"/>
    <property type="match status" value="1"/>
</dbReference>
<organism evidence="18 19">
    <name type="scientific">Halioglobus japonicus</name>
    <dbReference type="NCBI Taxonomy" id="930805"/>
    <lineage>
        <taxon>Bacteria</taxon>
        <taxon>Pseudomonadati</taxon>
        <taxon>Pseudomonadota</taxon>
        <taxon>Gammaproteobacteria</taxon>
        <taxon>Cellvibrionales</taxon>
        <taxon>Halieaceae</taxon>
        <taxon>Halioglobus</taxon>
    </lineage>
</organism>
<evidence type="ECO:0000256" key="13">
    <source>
        <dbReference type="ARBA" id="ARBA00023235"/>
    </source>
</evidence>
<dbReference type="EC" id="5.6.2.3" evidence="15"/>
<keyword evidence="8" id="KW-0067">ATP-binding</keyword>
<evidence type="ECO:0000256" key="3">
    <source>
        <dbReference type="ARBA" id="ARBA00022723"/>
    </source>
</evidence>
<dbReference type="SMART" id="SM00488">
    <property type="entry name" value="DEXDc2"/>
    <property type="match status" value="1"/>
</dbReference>
<dbReference type="SMART" id="SM00487">
    <property type="entry name" value="DEXDc"/>
    <property type="match status" value="1"/>
</dbReference>
<dbReference type="EMBL" id="PKUR01000003">
    <property type="protein sequence ID" value="PLW85418.1"/>
    <property type="molecule type" value="Genomic_DNA"/>
</dbReference>
<dbReference type="Gene3D" id="3.90.320.10">
    <property type="match status" value="1"/>
</dbReference>
<dbReference type="InterPro" id="IPR011545">
    <property type="entry name" value="DEAD/DEAH_box_helicase_dom"/>
</dbReference>
<dbReference type="PROSITE" id="PS51193">
    <property type="entry name" value="HELICASE_ATP_BIND_2"/>
    <property type="match status" value="1"/>
</dbReference>